<dbReference type="PROSITE" id="PS51755">
    <property type="entry name" value="OMPR_PHOB"/>
    <property type="match status" value="1"/>
</dbReference>
<keyword evidence="10" id="KW-0723">Serine/threonine-protein kinase</keyword>
<dbReference type="AlphaFoldDB" id="A0A239PLT7"/>
<keyword evidence="2" id="KW-0547">Nucleotide-binding</keyword>
<evidence type="ECO:0000259" key="9">
    <source>
        <dbReference type="PROSITE" id="PS51755"/>
    </source>
</evidence>
<keyword evidence="11" id="KW-1185">Reference proteome</keyword>
<dbReference type="GO" id="GO:0006355">
    <property type="term" value="P:regulation of DNA-templated transcription"/>
    <property type="evidence" value="ECO:0007669"/>
    <property type="project" value="InterPro"/>
</dbReference>
<evidence type="ECO:0000259" key="8">
    <source>
        <dbReference type="PROSITE" id="PS50011"/>
    </source>
</evidence>
<protein>
    <submittedName>
        <fullName evidence="10">Serine/threonine protein kinase</fullName>
    </submittedName>
</protein>
<dbReference type="PANTHER" id="PTHR43289">
    <property type="entry name" value="MITOGEN-ACTIVATED PROTEIN KINASE KINASE KINASE 20-RELATED"/>
    <property type="match status" value="1"/>
</dbReference>
<keyword evidence="5 6" id="KW-0238">DNA-binding</keyword>
<dbReference type="CDD" id="cd00383">
    <property type="entry name" value="trans_reg_C"/>
    <property type="match status" value="1"/>
</dbReference>
<dbReference type="Gene3D" id="1.10.10.10">
    <property type="entry name" value="Winged helix-like DNA-binding domain superfamily/Winged helix DNA-binding domain"/>
    <property type="match status" value="1"/>
</dbReference>
<dbReference type="EMBL" id="FZQA01000001">
    <property type="protein sequence ID" value="SNT68313.1"/>
    <property type="molecule type" value="Genomic_DNA"/>
</dbReference>
<dbReference type="OrthoDB" id="9801841at2"/>
<feature type="domain" description="Protein kinase" evidence="8">
    <location>
        <begin position="141"/>
        <end position="439"/>
    </location>
</feature>
<evidence type="ECO:0000256" key="5">
    <source>
        <dbReference type="ARBA" id="ARBA00023125"/>
    </source>
</evidence>
<name>A0A239PLT7_9PROT</name>
<dbReference type="SMART" id="SM00862">
    <property type="entry name" value="Trans_reg_C"/>
    <property type="match status" value="1"/>
</dbReference>
<sequence length="913" mass="98650">MGESEPIPNGAPDGALYLYRFGAAEFDESRFELRVGGLPVDLERRPLEVLRMLLRHAGEVVTREELLETVWEGRITVDNVLANAVAKLRKALGEAGAGLIVTQARVGYRLDGKVERVATGRRLVSRLDLKVDKAVPGRPNFRLARQLSGSGGSEVWLARHEKTGERRVYKFSPGGERLAALKREATLSRLLRETLGERADIARVIDWNFETEPFFLECEYGGRSLPAWAEEDGKLAALPRDARLDLARRVIEAVAAAHSVGVLHKDLKPANILIEENGEGGRRLRLTDFGSGRLMEPGRLDELGVTPLGLTRTLDSSSDSSFGTPHYIAPEIIAGAAATVQSDVYALGVLLYQILTGDLKKPLTTGWEEDVPDPLLREDIADATAGDPARRLASASELADRLRRLEERRAERARLAEAETCARAAQAALQRAQARRPWVVGTVAVLALGVAASAGLFLQARDARHAAEEQAARAEATAAFLRDIMINADPRQPGAGHSATLRDALSRAADSIEARFAADPVMEATIRETAGEIYTGLQDFTTAAEHRRRAAALFETMLGADHPRTLEARYRLGEALTNASLYAEAGEVLDAADQHAGARREQNDAVALAAARARGRFHLLQAQIEPATAYYEEALERLSRLQPDDARARHGLSLDLAQAYVRIGRQDEAVAILEALQDDARFADAGVSDARRATATLHYGAALLYAGRLEDAEPVLGEAIPALIDAFGPDSTQVAEGKSVLGNIYAASGRWAEAAPLIADVRETTCAAQGPEHLTCVMAGGNEGVILVQLGQAEEAVPKLVAARDVFERMMGPGTPGVQVMNYYLAQGLLDLGDGERAAAIVYGLDPAQLAAGSPGEEWPARVEALKGWAMLIDGRREEGAALLQTAVAEMERQSMQDWIVEPFRRALAAVDH</sequence>
<organism evidence="10 11">
    <name type="scientific">Amphiplicatus metriothermophilus</name>
    <dbReference type="NCBI Taxonomy" id="1519374"/>
    <lineage>
        <taxon>Bacteria</taxon>
        <taxon>Pseudomonadati</taxon>
        <taxon>Pseudomonadota</taxon>
        <taxon>Alphaproteobacteria</taxon>
        <taxon>Parvularculales</taxon>
        <taxon>Parvularculaceae</taxon>
        <taxon>Amphiplicatus</taxon>
    </lineage>
</organism>
<dbReference type="GO" id="GO:0004674">
    <property type="term" value="F:protein serine/threonine kinase activity"/>
    <property type="evidence" value="ECO:0007669"/>
    <property type="project" value="UniProtKB-KW"/>
</dbReference>
<keyword evidence="1" id="KW-0808">Transferase</keyword>
<keyword evidence="7" id="KW-0175">Coiled coil</keyword>
<dbReference type="InterPro" id="IPR016032">
    <property type="entry name" value="Sig_transdc_resp-reg_C-effctor"/>
</dbReference>
<dbReference type="SUPFAM" id="SSF46894">
    <property type="entry name" value="C-terminal effector domain of the bipartite response regulators"/>
    <property type="match status" value="1"/>
</dbReference>
<dbReference type="PANTHER" id="PTHR43289:SF6">
    <property type="entry name" value="SERINE_THREONINE-PROTEIN KINASE NEKL-3"/>
    <property type="match status" value="1"/>
</dbReference>
<dbReference type="InterPro" id="IPR008271">
    <property type="entry name" value="Ser/Thr_kinase_AS"/>
</dbReference>
<evidence type="ECO:0000256" key="3">
    <source>
        <dbReference type="ARBA" id="ARBA00022777"/>
    </source>
</evidence>
<dbReference type="SUPFAM" id="SSF48452">
    <property type="entry name" value="TPR-like"/>
    <property type="match status" value="3"/>
</dbReference>
<dbReference type="Gene3D" id="1.10.510.10">
    <property type="entry name" value="Transferase(Phosphotransferase) domain 1"/>
    <property type="match status" value="1"/>
</dbReference>
<evidence type="ECO:0000313" key="11">
    <source>
        <dbReference type="Proteomes" id="UP000198346"/>
    </source>
</evidence>
<dbReference type="InterPro" id="IPR011009">
    <property type="entry name" value="Kinase-like_dom_sf"/>
</dbReference>
<dbReference type="SMART" id="SM00220">
    <property type="entry name" value="S_TKc"/>
    <property type="match status" value="1"/>
</dbReference>
<keyword evidence="3 10" id="KW-0418">Kinase</keyword>
<dbReference type="Proteomes" id="UP000198346">
    <property type="component" value="Unassembled WGS sequence"/>
</dbReference>
<dbReference type="InterPro" id="IPR001867">
    <property type="entry name" value="OmpR/PhoB-type_DNA-bd"/>
</dbReference>
<feature type="DNA-binding region" description="OmpR/PhoB-type" evidence="6">
    <location>
        <begin position="16"/>
        <end position="112"/>
    </location>
</feature>
<dbReference type="PROSITE" id="PS00108">
    <property type="entry name" value="PROTEIN_KINASE_ST"/>
    <property type="match status" value="1"/>
</dbReference>
<gene>
    <name evidence="10" type="ORF">SAMN06297382_0815</name>
</gene>
<dbReference type="InterPro" id="IPR036388">
    <property type="entry name" value="WH-like_DNA-bd_sf"/>
</dbReference>
<dbReference type="GO" id="GO:0005524">
    <property type="term" value="F:ATP binding"/>
    <property type="evidence" value="ECO:0007669"/>
    <property type="project" value="UniProtKB-KW"/>
</dbReference>
<dbReference type="GO" id="GO:0003677">
    <property type="term" value="F:DNA binding"/>
    <property type="evidence" value="ECO:0007669"/>
    <property type="project" value="UniProtKB-UniRule"/>
</dbReference>
<dbReference type="GO" id="GO:0000160">
    <property type="term" value="P:phosphorelay signal transduction system"/>
    <property type="evidence" value="ECO:0007669"/>
    <property type="project" value="InterPro"/>
</dbReference>
<evidence type="ECO:0000256" key="4">
    <source>
        <dbReference type="ARBA" id="ARBA00022840"/>
    </source>
</evidence>
<evidence type="ECO:0000256" key="6">
    <source>
        <dbReference type="PROSITE-ProRule" id="PRU01091"/>
    </source>
</evidence>
<dbReference type="PROSITE" id="PS50011">
    <property type="entry name" value="PROTEIN_KINASE_DOM"/>
    <property type="match status" value="1"/>
</dbReference>
<dbReference type="InterPro" id="IPR011990">
    <property type="entry name" value="TPR-like_helical_dom_sf"/>
</dbReference>
<evidence type="ECO:0000256" key="1">
    <source>
        <dbReference type="ARBA" id="ARBA00022679"/>
    </source>
</evidence>
<dbReference type="SUPFAM" id="SSF56112">
    <property type="entry name" value="Protein kinase-like (PK-like)"/>
    <property type="match status" value="1"/>
</dbReference>
<evidence type="ECO:0000313" key="10">
    <source>
        <dbReference type="EMBL" id="SNT68313.1"/>
    </source>
</evidence>
<dbReference type="InterPro" id="IPR000719">
    <property type="entry name" value="Prot_kinase_dom"/>
</dbReference>
<feature type="domain" description="OmpR/PhoB-type" evidence="9">
    <location>
        <begin position="16"/>
        <end position="112"/>
    </location>
</feature>
<accession>A0A239PLT7</accession>
<feature type="coiled-coil region" evidence="7">
    <location>
        <begin position="395"/>
        <end position="484"/>
    </location>
</feature>
<keyword evidence="4" id="KW-0067">ATP-binding</keyword>
<proteinExistence type="predicted"/>
<dbReference type="RefSeq" id="WP_159462409.1">
    <property type="nucleotide sequence ID" value="NZ_FZQA01000001.1"/>
</dbReference>
<evidence type="ECO:0000256" key="2">
    <source>
        <dbReference type="ARBA" id="ARBA00022741"/>
    </source>
</evidence>
<evidence type="ECO:0000256" key="7">
    <source>
        <dbReference type="SAM" id="Coils"/>
    </source>
</evidence>
<dbReference type="Pfam" id="PF00069">
    <property type="entry name" value="Pkinase"/>
    <property type="match status" value="1"/>
</dbReference>
<reference evidence="10 11" key="1">
    <citation type="submission" date="2017-07" db="EMBL/GenBank/DDBJ databases">
        <authorList>
            <person name="Sun Z.S."/>
            <person name="Albrecht U."/>
            <person name="Echele G."/>
            <person name="Lee C.C."/>
        </authorList>
    </citation>
    <scope>NUCLEOTIDE SEQUENCE [LARGE SCALE GENOMIC DNA]</scope>
    <source>
        <strain evidence="10 11">CGMCC 1.12710</strain>
    </source>
</reference>
<dbReference type="Gene3D" id="1.25.40.10">
    <property type="entry name" value="Tetratricopeptide repeat domain"/>
    <property type="match status" value="2"/>
</dbReference>
<dbReference type="CDD" id="cd14014">
    <property type="entry name" value="STKc_PknB_like"/>
    <property type="match status" value="1"/>
</dbReference>
<dbReference type="Pfam" id="PF00486">
    <property type="entry name" value="Trans_reg_C"/>
    <property type="match status" value="1"/>
</dbReference>